<name>A0A2N9F2L8_FAGSY</name>
<dbReference type="EMBL" id="OIVN01000508">
    <property type="protein sequence ID" value="SPC81335.1"/>
    <property type="molecule type" value="Genomic_DNA"/>
</dbReference>
<sequence>MASRGSTSSANGLLPSGSSNNNINNNHHVHDDHDEEAGPGSVKSYSDDEISSYDPFDIQTKNASLETLKRWRWVGSVARRSLIAVRIVIQCHTKGTLEIVYLNNPD</sequence>
<feature type="region of interest" description="Disordered" evidence="1">
    <location>
        <begin position="1"/>
        <end position="48"/>
    </location>
</feature>
<evidence type="ECO:0000313" key="3">
    <source>
        <dbReference type="EMBL" id="SPC81335.1"/>
    </source>
</evidence>
<dbReference type="AlphaFoldDB" id="A0A2N9F2L8"/>
<organism evidence="3">
    <name type="scientific">Fagus sylvatica</name>
    <name type="common">Beechnut</name>
    <dbReference type="NCBI Taxonomy" id="28930"/>
    <lineage>
        <taxon>Eukaryota</taxon>
        <taxon>Viridiplantae</taxon>
        <taxon>Streptophyta</taxon>
        <taxon>Embryophyta</taxon>
        <taxon>Tracheophyta</taxon>
        <taxon>Spermatophyta</taxon>
        <taxon>Magnoliopsida</taxon>
        <taxon>eudicotyledons</taxon>
        <taxon>Gunneridae</taxon>
        <taxon>Pentapetalae</taxon>
        <taxon>rosids</taxon>
        <taxon>fabids</taxon>
        <taxon>Fagales</taxon>
        <taxon>Fagaceae</taxon>
        <taxon>Fagus</taxon>
    </lineage>
</organism>
<dbReference type="Pfam" id="PF12515">
    <property type="entry name" value="CaATP_NAI"/>
    <property type="match status" value="1"/>
</dbReference>
<feature type="domain" description="Calcium-transporting P-type ATPase N-terminal autoinhibitory" evidence="2">
    <location>
        <begin position="54"/>
        <end position="77"/>
    </location>
</feature>
<evidence type="ECO:0000259" key="2">
    <source>
        <dbReference type="Pfam" id="PF12515"/>
    </source>
</evidence>
<evidence type="ECO:0000256" key="1">
    <source>
        <dbReference type="SAM" id="MobiDB-lite"/>
    </source>
</evidence>
<gene>
    <name evidence="3" type="ORF">FSB_LOCUS9217</name>
</gene>
<dbReference type="GO" id="GO:0005516">
    <property type="term" value="F:calmodulin binding"/>
    <property type="evidence" value="ECO:0007669"/>
    <property type="project" value="InterPro"/>
</dbReference>
<feature type="compositionally biased region" description="Low complexity" evidence="1">
    <location>
        <begin position="8"/>
        <end position="26"/>
    </location>
</feature>
<proteinExistence type="predicted"/>
<dbReference type="InterPro" id="IPR024750">
    <property type="entry name" value="Ca_ATPase_N_dom"/>
</dbReference>
<protein>
    <recommendedName>
        <fullName evidence="2">Calcium-transporting P-type ATPase N-terminal autoinhibitory domain-containing protein</fullName>
    </recommendedName>
</protein>
<reference evidence="3" key="1">
    <citation type="submission" date="2018-02" db="EMBL/GenBank/DDBJ databases">
        <authorList>
            <person name="Cohen D.B."/>
            <person name="Kent A.D."/>
        </authorList>
    </citation>
    <scope>NUCLEOTIDE SEQUENCE</scope>
</reference>
<accession>A0A2N9F2L8</accession>